<evidence type="ECO:0000313" key="2">
    <source>
        <dbReference type="Proteomes" id="UP000236333"/>
    </source>
</evidence>
<accession>A0A2J8AEJ4</accession>
<comment type="caution">
    <text evidence="1">The sequence shown here is derived from an EMBL/GenBank/DDBJ whole genome shotgun (WGS) entry which is preliminary data.</text>
</comment>
<organism evidence="1 2">
    <name type="scientific">Tetrabaena socialis</name>
    <dbReference type="NCBI Taxonomy" id="47790"/>
    <lineage>
        <taxon>Eukaryota</taxon>
        <taxon>Viridiplantae</taxon>
        <taxon>Chlorophyta</taxon>
        <taxon>core chlorophytes</taxon>
        <taxon>Chlorophyceae</taxon>
        <taxon>CS clade</taxon>
        <taxon>Chlamydomonadales</taxon>
        <taxon>Tetrabaenaceae</taxon>
        <taxon>Tetrabaena</taxon>
    </lineage>
</organism>
<protein>
    <submittedName>
        <fullName evidence="1">Uncharacterized protein</fullName>
    </submittedName>
</protein>
<dbReference type="EMBL" id="PGGS01000042">
    <property type="protein sequence ID" value="PNH10941.1"/>
    <property type="molecule type" value="Genomic_DNA"/>
</dbReference>
<dbReference type="AlphaFoldDB" id="A0A2J8AEJ4"/>
<proteinExistence type="predicted"/>
<name>A0A2J8AEJ4_9CHLO</name>
<reference evidence="1 2" key="1">
    <citation type="journal article" date="2017" name="Mol. Biol. Evol.">
        <title>The 4-celled Tetrabaena socialis nuclear genome reveals the essential components for genetic control of cell number at the origin of multicellularity in the volvocine lineage.</title>
        <authorList>
            <person name="Featherston J."/>
            <person name="Arakaki Y."/>
            <person name="Hanschen E.R."/>
            <person name="Ferris P.J."/>
            <person name="Michod R.E."/>
            <person name="Olson B.J.S.C."/>
            <person name="Nozaki H."/>
            <person name="Durand P.M."/>
        </authorList>
    </citation>
    <scope>NUCLEOTIDE SEQUENCE [LARGE SCALE GENOMIC DNA]</scope>
    <source>
        <strain evidence="1 2">NIES-571</strain>
    </source>
</reference>
<gene>
    <name evidence="1" type="ORF">TSOC_002278</name>
</gene>
<sequence length="228" mass="23895">MQCSMEAARRERKNSQMSVSAMYLCSTAVATSRSTAGAEGTSGGQRASMLRRISTKLLPLPVRHAAGGHGPVGPLHVDVQLLWRRHGGRGAVLLRRLVLLLLVLLGLQPKEAGSQLSSFDSRCTAIPSKLASEIPQATHRIRMYEAAAVLANATVFNRFSGGSMSSQQMSFTPPSGALTARPAPTCMSTSHLGAAPKVGIEQSIEAQVVPQGGEGASQKVAVELGLAV</sequence>
<keyword evidence="2" id="KW-1185">Reference proteome</keyword>
<evidence type="ECO:0000313" key="1">
    <source>
        <dbReference type="EMBL" id="PNH10941.1"/>
    </source>
</evidence>
<dbReference type="Proteomes" id="UP000236333">
    <property type="component" value="Unassembled WGS sequence"/>
</dbReference>